<sequence length="185" mass="21499">MGEVVPTASRDWSLNKEKESGRLFWWNCKYSISIWDSNLNLGQPRHELTDLLVWQAFLHFQVASVYKLCFVCHQPEGNEDMKVCCFCGLTVHCDCSREATAEQVAWKPANFGFEAYLRACFNCEDVHIPVKIRANRRQAMHTVWLLEPCLLKKNIPNTFSGIFCASRRRQSSPIPVARMRHLWHP</sequence>
<dbReference type="EMBL" id="PRFA01000023">
    <property type="protein sequence ID" value="PWU95202.1"/>
    <property type="molecule type" value="Genomic_DNA"/>
</dbReference>
<proteinExistence type="predicted"/>
<dbReference type="VEuPathDB" id="TriTrypDB:TCDM_00269"/>
<dbReference type="VEuPathDB" id="TriTrypDB:TCSYLVIO_004409"/>
<dbReference type="VEuPathDB" id="TriTrypDB:BCY84_15240"/>
<dbReference type="VEuPathDB" id="TriTrypDB:TcCL_ESM06786"/>
<gene>
    <name evidence="1" type="ORF">C4B63_23g190</name>
</gene>
<dbReference type="VEuPathDB" id="TriTrypDB:Tc_MARK_3197"/>
<dbReference type="VEuPathDB" id="TriTrypDB:TcG_00805"/>
<dbReference type="VEuPathDB" id="TriTrypDB:TcCLB.510323.90"/>
<protein>
    <submittedName>
        <fullName evidence="1">Uncharacterized protein</fullName>
    </submittedName>
</protein>
<dbReference type="AlphaFoldDB" id="A0A2V2VIF2"/>
<dbReference type="VEuPathDB" id="TriTrypDB:TcCLB.508153.220"/>
<evidence type="ECO:0000313" key="1">
    <source>
        <dbReference type="EMBL" id="PWU95202.1"/>
    </source>
</evidence>
<dbReference type="VEuPathDB" id="TriTrypDB:C3747_13g382"/>
<reference evidence="1 2" key="1">
    <citation type="journal article" date="2018" name="Microb. Genom.">
        <title>Expanding an expanded genome: long-read sequencing of Trypanosoma cruzi.</title>
        <authorList>
            <person name="Berna L."/>
            <person name="Rodriguez M."/>
            <person name="Chiribao M.L."/>
            <person name="Parodi-Talice A."/>
            <person name="Pita S."/>
            <person name="Rijo G."/>
            <person name="Alvarez-Valin F."/>
            <person name="Robello C."/>
        </authorList>
    </citation>
    <scope>NUCLEOTIDE SEQUENCE [LARGE SCALE GENOMIC DNA]</scope>
    <source>
        <strain evidence="1 2">Dm28c</strain>
    </source>
</reference>
<dbReference type="Proteomes" id="UP000246121">
    <property type="component" value="Unassembled WGS sequence"/>
</dbReference>
<comment type="caution">
    <text evidence="1">The sequence shown here is derived from an EMBL/GenBank/DDBJ whole genome shotgun (WGS) entry which is preliminary data.</text>
</comment>
<organism evidence="1 2">
    <name type="scientific">Trypanosoma cruzi</name>
    <dbReference type="NCBI Taxonomy" id="5693"/>
    <lineage>
        <taxon>Eukaryota</taxon>
        <taxon>Discoba</taxon>
        <taxon>Euglenozoa</taxon>
        <taxon>Kinetoplastea</taxon>
        <taxon>Metakinetoplastina</taxon>
        <taxon>Trypanosomatida</taxon>
        <taxon>Trypanosomatidae</taxon>
        <taxon>Trypanosoma</taxon>
        <taxon>Schizotrypanum</taxon>
    </lineage>
</organism>
<accession>A0A2V2VIF2</accession>
<dbReference type="VEuPathDB" id="TriTrypDB:C4B63_23g190"/>
<dbReference type="VEuPathDB" id="TriTrypDB:ECC02_001748"/>
<name>A0A2V2VIF2_TRYCR</name>
<evidence type="ECO:0000313" key="2">
    <source>
        <dbReference type="Proteomes" id="UP000246121"/>
    </source>
</evidence>
<dbReference type="VEuPathDB" id="TriTrypDB:TcBrA4_0130020"/>